<evidence type="ECO:0000256" key="3">
    <source>
        <dbReference type="ARBA" id="ARBA00022741"/>
    </source>
</evidence>
<reference evidence="10" key="2">
    <citation type="submission" date="2025-08" db="UniProtKB">
        <authorList>
            <consortium name="Ensembl"/>
        </authorList>
    </citation>
    <scope>IDENTIFICATION</scope>
</reference>
<keyword evidence="3 8" id="KW-0547">Nucleotide-binding</keyword>
<keyword evidence="5 8" id="KW-0648">Protein biosynthesis</keyword>
<dbReference type="SUPFAM" id="SSF55931">
    <property type="entry name" value="Glutamine synthetase/guanido kinase"/>
    <property type="match status" value="1"/>
</dbReference>
<dbReference type="GO" id="GO:0050567">
    <property type="term" value="F:glutaminyl-tRNA synthase (glutamine-hydrolyzing) activity"/>
    <property type="evidence" value="ECO:0007669"/>
    <property type="project" value="UniProtKB-UniRule"/>
</dbReference>
<dbReference type="NCBIfam" id="NF004012">
    <property type="entry name" value="PRK05477.1-2"/>
    <property type="match status" value="1"/>
</dbReference>
<dbReference type="Pfam" id="PF02637">
    <property type="entry name" value="GatB_Yqey"/>
    <property type="match status" value="1"/>
</dbReference>
<sequence>MASSRLRGWWNWFQARSSVNSACMRRMSSMVGAGVKVNLPGSSAAAAAAAPFRSSGPADAHAAAPFAAAEPFEDTGDTSSFNPHSPVPFVAIIVVGIVSDVSLKNTILTDNDSLLFHSPAEVPPVVWPEMTPVMPETGNSSRPGLCSFTPTCVLNVAAKKKKLQFPSGVRWTVEGNMAASSAAAGELLLNVNRRMSLFYPKASCAIRRISTASSRRHSEPRPTAKSAPQQLVGVVGLEIHAQINSKTKLFSGSQVRFSDPPNSLVSFFDGSLPGTLPVLNRRCVEAAVMTALALNCTINRKSLFDRKHYFYADLPAGYQITQQRRPIAVDGILTYSLLGGKKRNQVIRKTANITQIQLEQDSGKSLHDDVRSQTLIDLNRAGVGLMELVMEPDMSCGEEAAAAVRELQLILQALGTCQGNMSEGQLRVDANVSVHTPGEPLGTRTEVKNINSTRYLARAIDYEIQRQIKVLQRGGKVQNETRAYDSKSGETIPMRDKEGLQDYRFMPEPNLPPLIVYEENASLPTGIDACQAVVVQQIREGLPELPGVKRDRLVQTYGILPEHSFTLVNEDGLVEYFEAVLKATKKEPRKVIGWVTNELLGHLKQQDMSVSQSPVSPPALAELLELQESGHISSSVAKQVFQEMWRSSGSTASKIIQEQDLGLVSDTAQLHSICQKVVDSHPDEVDAIRNGNKKVLNKLMGLVQKETKGRADPVLRYIMPIWWHMVPGPPWVDETIDGQASTLCS</sequence>
<gene>
    <name evidence="8 10" type="primary">GATB</name>
    <name evidence="8" type="synonym">PET112</name>
    <name evidence="8" type="synonym">PET112L</name>
</gene>
<dbReference type="Proteomes" id="UP000694558">
    <property type="component" value="Chromosome 8"/>
</dbReference>
<dbReference type="PANTHER" id="PTHR11659:SF0">
    <property type="entry name" value="GLUTAMYL-TRNA(GLN) AMIDOTRANSFERASE SUBUNIT B, MITOCHONDRIAL"/>
    <property type="match status" value="1"/>
</dbReference>
<evidence type="ECO:0000256" key="6">
    <source>
        <dbReference type="ARBA" id="ARBA00047380"/>
    </source>
</evidence>
<evidence type="ECO:0000256" key="8">
    <source>
        <dbReference type="HAMAP-Rule" id="MF_03147"/>
    </source>
</evidence>
<dbReference type="NCBIfam" id="NF004014">
    <property type="entry name" value="PRK05477.1-4"/>
    <property type="match status" value="1"/>
</dbReference>
<dbReference type="NCBIfam" id="TIGR00133">
    <property type="entry name" value="gatB"/>
    <property type="match status" value="1"/>
</dbReference>
<dbReference type="InterPro" id="IPR018027">
    <property type="entry name" value="Asn/Gln_amidotransferase"/>
</dbReference>
<comment type="function">
    <text evidence="8">Allows the formation of correctly charged Gln-tRNA(Gln) through the transamidation of misacylated Glu-tRNA(Gln) in the mitochondria. The reaction takes place in the presence of glutamine and ATP through an activated gamma-phospho-Glu-tRNA(Gln).</text>
</comment>
<evidence type="ECO:0000256" key="4">
    <source>
        <dbReference type="ARBA" id="ARBA00022840"/>
    </source>
</evidence>
<evidence type="ECO:0000256" key="7">
    <source>
        <dbReference type="ARBA" id="ARBA00047913"/>
    </source>
</evidence>
<dbReference type="HAMAP" id="MF_00121">
    <property type="entry name" value="GatB"/>
    <property type="match status" value="1"/>
</dbReference>
<keyword evidence="2 8" id="KW-0436">Ligase</keyword>
<dbReference type="GO" id="GO:0032543">
    <property type="term" value="P:mitochondrial translation"/>
    <property type="evidence" value="ECO:0007669"/>
    <property type="project" value="UniProtKB-UniRule"/>
</dbReference>
<comment type="subunit">
    <text evidence="8">Subunit of the heterotrimeric GatCAB amidotransferase (AdT) complex, composed of A (QRSL1), B (GATB) and C (GATC) subunits.</text>
</comment>
<proteinExistence type="inferred from homology"/>
<evidence type="ECO:0000256" key="5">
    <source>
        <dbReference type="ARBA" id="ARBA00022917"/>
    </source>
</evidence>
<dbReference type="FunFam" id="1.10.10.410:FF:000001">
    <property type="entry name" value="Aspartyl/glutamyl-tRNA(Asn/Gln) amidotransferase subunit B"/>
    <property type="match status" value="1"/>
</dbReference>
<keyword evidence="4 8" id="KW-0067">ATP-binding</keyword>
<dbReference type="InterPro" id="IPR004413">
    <property type="entry name" value="GatB"/>
</dbReference>
<dbReference type="EC" id="6.3.5.-" evidence="8"/>
<protein>
    <recommendedName>
        <fullName evidence="8">Glutamyl-tRNA(Gln) amidotransferase subunit B, mitochondrial</fullName>
        <shortName evidence="8">Glu-AdT subunit B</shortName>
        <ecNumber evidence="8">6.3.5.-</ecNumber>
    </recommendedName>
    <alternativeName>
        <fullName evidence="8">Cytochrome oxidase assembly factor PET112 homolog</fullName>
    </alternativeName>
    <alternativeName>
        <fullName evidence="8">PET112-like</fullName>
    </alternativeName>
</protein>
<dbReference type="GO" id="GO:0030956">
    <property type="term" value="C:glutamyl-tRNA(Gln) amidotransferase complex"/>
    <property type="evidence" value="ECO:0007669"/>
    <property type="project" value="UniProtKB-UniRule"/>
</dbReference>
<dbReference type="InterPro" id="IPR023168">
    <property type="entry name" value="GatB_Yqey_C_2"/>
</dbReference>
<evidence type="ECO:0000313" key="11">
    <source>
        <dbReference type="Proteomes" id="UP000694558"/>
    </source>
</evidence>
<dbReference type="PANTHER" id="PTHR11659">
    <property type="entry name" value="GLUTAMYL-TRNA GLN AMIDOTRANSFERASE SUBUNIT B MITOCHONDRIAL AND PROKARYOTIC PET112-RELATED"/>
    <property type="match status" value="1"/>
</dbReference>
<dbReference type="GO" id="GO:0070681">
    <property type="term" value="P:glutaminyl-tRNAGln biosynthesis via transamidation"/>
    <property type="evidence" value="ECO:0007669"/>
    <property type="project" value="UniProtKB-UniRule"/>
</dbReference>
<dbReference type="GO" id="GO:0005524">
    <property type="term" value="F:ATP binding"/>
    <property type="evidence" value="ECO:0007669"/>
    <property type="project" value="UniProtKB-KW"/>
</dbReference>
<reference evidence="10" key="1">
    <citation type="submission" date="2023-05" db="EMBL/GenBank/DDBJ databases">
        <title>High-quality long-read genome of Scophthalmus maximus.</title>
        <authorList>
            <person name="Lien S."/>
            <person name="Martinez P."/>
        </authorList>
    </citation>
    <scope>NUCLEOTIDE SEQUENCE [LARGE SCALE GENOMIC DNA]</scope>
</reference>
<dbReference type="Gene3D" id="1.10.10.410">
    <property type="match status" value="1"/>
</dbReference>
<dbReference type="AlphaFoldDB" id="A0A8D2ZQB0"/>
<comment type="similarity">
    <text evidence="1 8">Belongs to the GatB/GatE family. GatB subfamily.</text>
</comment>
<dbReference type="SMART" id="SM00845">
    <property type="entry name" value="GatB_Yqey"/>
    <property type="match status" value="1"/>
</dbReference>
<organism evidence="10 11">
    <name type="scientific">Scophthalmus maximus</name>
    <name type="common">Turbot</name>
    <name type="synonym">Psetta maxima</name>
    <dbReference type="NCBI Taxonomy" id="52904"/>
    <lineage>
        <taxon>Eukaryota</taxon>
        <taxon>Metazoa</taxon>
        <taxon>Chordata</taxon>
        <taxon>Craniata</taxon>
        <taxon>Vertebrata</taxon>
        <taxon>Euteleostomi</taxon>
        <taxon>Actinopterygii</taxon>
        <taxon>Neopterygii</taxon>
        <taxon>Teleostei</taxon>
        <taxon>Neoteleostei</taxon>
        <taxon>Acanthomorphata</taxon>
        <taxon>Carangaria</taxon>
        <taxon>Pleuronectiformes</taxon>
        <taxon>Pleuronectoidei</taxon>
        <taxon>Scophthalmidae</taxon>
        <taxon>Scophthalmus</taxon>
    </lineage>
</organism>
<dbReference type="InterPro" id="IPR006075">
    <property type="entry name" value="Asn/Gln-tRNA_Trfase_suB/E_cat"/>
</dbReference>
<comment type="catalytic activity">
    <reaction evidence="7 8">
        <text>L-glutamyl-tRNA(Gln) + L-glutamine + ATP + H2O = L-glutaminyl-tRNA(Gln) + L-glutamate + ADP + phosphate + H(+)</text>
        <dbReference type="Rhea" id="RHEA:17521"/>
        <dbReference type="Rhea" id="RHEA-COMP:9681"/>
        <dbReference type="Rhea" id="RHEA-COMP:9684"/>
        <dbReference type="ChEBI" id="CHEBI:15377"/>
        <dbReference type="ChEBI" id="CHEBI:15378"/>
        <dbReference type="ChEBI" id="CHEBI:29985"/>
        <dbReference type="ChEBI" id="CHEBI:30616"/>
        <dbReference type="ChEBI" id="CHEBI:43474"/>
        <dbReference type="ChEBI" id="CHEBI:58359"/>
        <dbReference type="ChEBI" id="CHEBI:78520"/>
        <dbReference type="ChEBI" id="CHEBI:78521"/>
        <dbReference type="ChEBI" id="CHEBI:456216"/>
    </reaction>
</comment>
<dbReference type="GeneTree" id="ENSGT00390000016644"/>
<feature type="domain" description="Asn/Gln amidotransferase" evidence="9">
    <location>
        <begin position="575"/>
        <end position="718"/>
    </location>
</feature>
<evidence type="ECO:0000313" key="10">
    <source>
        <dbReference type="Ensembl" id="ENSSMAP00000005877.2"/>
    </source>
</evidence>
<name>A0A8D2ZQB0_SCOMX</name>
<comment type="subcellular location">
    <subcellularLocation>
        <location evidence="8">Mitochondrion</location>
    </subcellularLocation>
</comment>
<dbReference type="Ensembl" id="ENSSMAT00000005955.2">
    <property type="protein sequence ID" value="ENSSMAP00000005877.2"/>
    <property type="gene ID" value="ENSSMAG00000003609.2"/>
</dbReference>
<dbReference type="InterPro" id="IPR003789">
    <property type="entry name" value="Asn/Gln_tRNA_amidoTrase-B-like"/>
</dbReference>
<evidence type="ECO:0000256" key="1">
    <source>
        <dbReference type="ARBA" id="ARBA00005306"/>
    </source>
</evidence>
<dbReference type="SUPFAM" id="SSF89095">
    <property type="entry name" value="GatB/YqeY motif"/>
    <property type="match status" value="1"/>
</dbReference>
<accession>A0A8D2ZQB0</accession>
<comment type="catalytic activity">
    <reaction evidence="6">
        <text>L-aspartyl-tRNA(Asn) + L-glutamine + ATP + H2O = L-asparaginyl-tRNA(Asn) + L-glutamate + ADP + phosphate + 2 H(+)</text>
        <dbReference type="Rhea" id="RHEA:14513"/>
        <dbReference type="Rhea" id="RHEA-COMP:9674"/>
        <dbReference type="Rhea" id="RHEA-COMP:9677"/>
        <dbReference type="ChEBI" id="CHEBI:15377"/>
        <dbReference type="ChEBI" id="CHEBI:15378"/>
        <dbReference type="ChEBI" id="CHEBI:29985"/>
        <dbReference type="ChEBI" id="CHEBI:30616"/>
        <dbReference type="ChEBI" id="CHEBI:43474"/>
        <dbReference type="ChEBI" id="CHEBI:58359"/>
        <dbReference type="ChEBI" id="CHEBI:78515"/>
        <dbReference type="ChEBI" id="CHEBI:78516"/>
        <dbReference type="ChEBI" id="CHEBI:456216"/>
    </reaction>
</comment>
<dbReference type="Pfam" id="PF02934">
    <property type="entry name" value="GatB_N"/>
    <property type="match status" value="1"/>
</dbReference>
<evidence type="ECO:0000256" key="2">
    <source>
        <dbReference type="ARBA" id="ARBA00022598"/>
    </source>
</evidence>
<dbReference type="InterPro" id="IPR014746">
    <property type="entry name" value="Gln_synth/guanido_kin_cat_dom"/>
</dbReference>
<dbReference type="InterPro" id="IPR017959">
    <property type="entry name" value="Asn/Gln-tRNA_amidoTrfase_suB/E"/>
</dbReference>
<keyword evidence="8" id="KW-0496">Mitochondrion</keyword>
<evidence type="ECO:0000259" key="9">
    <source>
        <dbReference type="SMART" id="SM00845"/>
    </source>
</evidence>
<dbReference type="GO" id="GO:0005739">
    <property type="term" value="C:mitochondrion"/>
    <property type="evidence" value="ECO:0007669"/>
    <property type="project" value="UniProtKB-SubCell"/>
</dbReference>